<evidence type="ECO:0000313" key="5">
    <source>
        <dbReference type="Proteomes" id="UP000829196"/>
    </source>
</evidence>
<evidence type="ECO:0000313" key="4">
    <source>
        <dbReference type="EMBL" id="KAI0513753.1"/>
    </source>
</evidence>
<dbReference type="EMBL" id="JAGYWB010000008">
    <property type="protein sequence ID" value="KAI0513753.1"/>
    <property type="molecule type" value="Genomic_DNA"/>
</dbReference>
<feature type="region of interest" description="Disordered" evidence="2">
    <location>
        <begin position="606"/>
        <end position="636"/>
    </location>
</feature>
<gene>
    <name evidence="4" type="ORF">KFK09_009783</name>
</gene>
<keyword evidence="5" id="KW-1185">Reference proteome</keyword>
<protein>
    <recommendedName>
        <fullName evidence="3">CCHC-type domain-containing protein</fullName>
    </recommendedName>
</protein>
<dbReference type="Proteomes" id="UP000829196">
    <property type="component" value="Unassembled WGS sequence"/>
</dbReference>
<feature type="domain" description="CCHC-type" evidence="3">
    <location>
        <begin position="278"/>
        <end position="293"/>
    </location>
</feature>
<sequence>MELKFARVDGRGKADTDWMVYHLPYIGLWEDRRAYIIEGIIMGPDSGHFIHEYLQWFRSWATLYMLKPPTTPPTTYYPRAPSERYLRNFFVETERTVLPLVGSNDYSNADSVIKRIAEMAVDLRREVHIPDYLYSEHGYTGSPYTGIDIDMDYVLSLPRDVSSVDAVALFCSLGRLLFCSHLAIVHDLLDASVDCIYVDMQMDSKGKKIETEPAANLPLTSENMNKFADMVAQMVSDKLAKRSGRSKKSGEGSKARINVCTCCGKRHLGQCYRKTGQCFRCGGYGHRMTDCPSSELRQGSVPTVLTGNVQAMMEDVPSVPKDVTGTSLVYCTISICDFPPRIVRDDMEIVRDDQCLETTDFYECCQSVRNGLSPGRTEEICEEICHFRLYEPGRVGTIRLYEICPESKSPGTNLDFVCTKFVQRTHRTGTNCRSSGTISIDKYPIEIFLFISKREKEKAGERKRRKAKEKLGFGARGALFFRRRSWKICLSRDTGIDIDMDYVLSLPRDVSSVDAVALFCSLGRLLFCSHLAIGRHTPYESFSPVIGEPQSTDAGPSSYQDLGPSQPFFTQPTQQTTPGWYPHEHVPDSTLAGTVEAEQEGIFGVEQHVLRDRPVRRPQHYTPGSDALPHRGRRRR</sequence>
<keyword evidence="1" id="KW-0862">Zinc</keyword>
<dbReference type="Pfam" id="PF00098">
    <property type="entry name" value="zf-CCHC"/>
    <property type="match status" value="1"/>
</dbReference>
<dbReference type="InterPro" id="IPR001878">
    <property type="entry name" value="Znf_CCHC"/>
</dbReference>
<evidence type="ECO:0000259" key="3">
    <source>
        <dbReference type="PROSITE" id="PS50158"/>
    </source>
</evidence>
<evidence type="ECO:0000256" key="1">
    <source>
        <dbReference type="PROSITE-ProRule" id="PRU00047"/>
    </source>
</evidence>
<keyword evidence="1" id="KW-0863">Zinc-finger</keyword>
<dbReference type="GO" id="GO:0003676">
    <property type="term" value="F:nucleic acid binding"/>
    <property type="evidence" value="ECO:0007669"/>
    <property type="project" value="InterPro"/>
</dbReference>
<accession>A0A8T3BMF4</accession>
<dbReference type="AlphaFoldDB" id="A0A8T3BMF4"/>
<organism evidence="4 5">
    <name type="scientific">Dendrobium nobile</name>
    <name type="common">Orchid</name>
    <dbReference type="NCBI Taxonomy" id="94219"/>
    <lineage>
        <taxon>Eukaryota</taxon>
        <taxon>Viridiplantae</taxon>
        <taxon>Streptophyta</taxon>
        <taxon>Embryophyta</taxon>
        <taxon>Tracheophyta</taxon>
        <taxon>Spermatophyta</taxon>
        <taxon>Magnoliopsida</taxon>
        <taxon>Liliopsida</taxon>
        <taxon>Asparagales</taxon>
        <taxon>Orchidaceae</taxon>
        <taxon>Epidendroideae</taxon>
        <taxon>Malaxideae</taxon>
        <taxon>Dendrobiinae</taxon>
        <taxon>Dendrobium</taxon>
    </lineage>
</organism>
<reference evidence="4" key="1">
    <citation type="journal article" date="2022" name="Front. Genet.">
        <title>Chromosome-Scale Assembly of the Dendrobium nobile Genome Provides Insights Into the Molecular Mechanism of the Biosynthesis of the Medicinal Active Ingredient of Dendrobium.</title>
        <authorList>
            <person name="Xu Q."/>
            <person name="Niu S.-C."/>
            <person name="Li K.-L."/>
            <person name="Zheng P.-J."/>
            <person name="Zhang X.-J."/>
            <person name="Jia Y."/>
            <person name="Liu Y."/>
            <person name="Niu Y.-X."/>
            <person name="Yu L.-H."/>
            <person name="Chen D.-F."/>
            <person name="Zhang G.-Q."/>
        </authorList>
    </citation>
    <scope>NUCLEOTIDE SEQUENCE</scope>
    <source>
        <tissue evidence="4">Leaf</tissue>
    </source>
</reference>
<keyword evidence="1" id="KW-0479">Metal-binding</keyword>
<evidence type="ECO:0000256" key="2">
    <source>
        <dbReference type="SAM" id="MobiDB-lite"/>
    </source>
</evidence>
<dbReference type="GO" id="GO:0008270">
    <property type="term" value="F:zinc ion binding"/>
    <property type="evidence" value="ECO:0007669"/>
    <property type="project" value="UniProtKB-KW"/>
</dbReference>
<name>A0A8T3BMF4_DENNO</name>
<comment type="caution">
    <text evidence="4">The sequence shown here is derived from an EMBL/GenBank/DDBJ whole genome shotgun (WGS) entry which is preliminary data.</text>
</comment>
<proteinExistence type="predicted"/>
<dbReference type="SMART" id="SM00343">
    <property type="entry name" value="ZnF_C2HC"/>
    <property type="match status" value="1"/>
</dbReference>
<dbReference type="OrthoDB" id="10512375at2759"/>
<dbReference type="PROSITE" id="PS50158">
    <property type="entry name" value="ZF_CCHC"/>
    <property type="match status" value="1"/>
</dbReference>